<sequence>MGPYKKHWFTLIALCIVMFSVLGYFGADIYRSAPPIPAQVSSSDGKVLFGREDILDGQTAWQSVGGMQLGSIWGHGAYQAPDWTADWLHRELIAWLDLGAQERHGKPYAHLTEGQQGALRAELKAEYRRNAVDQSENLVVSERRAQAMAQTAVYYEQLFSDAPAFQKSRESFAMKENTLPSAQRREQLTHFFFWTAWAAATERPNSQVTYTNNWPHEPLIGNTPSSENVVWSIVSVVVLLSGVGFLIWGWSFLRKHDESLPDAPRQDPLTTFALTPSQRGLGKYLFLVVALFVFQVFIGGFTAHYTIEGQKFYGVDVSQWFPYALTRTWHIQSALFWIATGFLAVGLFLAPVINGGKDPKFQRLGVDVLFWALVFVCVGSFVGNYLAIAHKIPTEWSFWLGHQGYEYVDLGRLWQILKWVGILLWLVLMLRGVLPALFARNKEDKNLLALLTASVGAIGLFYGAGLFYGERTHLSIMEYWRWWVVHLWVEGFFEVFATTALAFVFSSMGLVSRSMATSASLASASLFLLGGIPGTFHHLYFAGTTTPVMAVGAAFSALEVVPLIVLGHEAWENSRLQSRAPWMAKLKWPLACFVAVAFWNMLGAGVFGFMINPPIALYYIQGLNTTPVHAHAALFGVYGFLALGFTLMVLRYVRPNMVFSDGLMRIAFWGLNGGLFLMIATSLLPIGVIQFHASVSEGLWYARSEEFMQQPLLQTLRWIRTFGDVVFIVGAVAMAWQVVLGLAGKGSVGHSQQLAPGIGR</sequence>
<feature type="transmembrane region" description="Helical" evidence="1">
    <location>
        <begin position="284"/>
        <end position="307"/>
    </location>
</feature>
<feature type="transmembrane region" description="Helical" evidence="1">
    <location>
        <begin position="725"/>
        <end position="743"/>
    </location>
</feature>
<dbReference type="Proteomes" id="UP001549320">
    <property type="component" value="Unassembled WGS sequence"/>
</dbReference>
<feature type="transmembrane region" description="Helical" evidence="1">
    <location>
        <begin position="416"/>
        <end position="434"/>
    </location>
</feature>
<feature type="transmembrane region" description="Helical" evidence="1">
    <location>
        <begin position="7"/>
        <end position="27"/>
    </location>
</feature>
<proteinExistence type="predicted"/>
<dbReference type="EC" id="1.7.2.5" evidence="3"/>
<dbReference type="Pfam" id="PF00115">
    <property type="entry name" value="COX1"/>
    <property type="match status" value="1"/>
</dbReference>
<feature type="transmembrane region" description="Helical" evidence="1">
    <location>
        <begin position="666"/>
        <end position="691"/>
    </location>
</feature>
<feature type="transmembrane region" description="Helical" evidence="1">
    <location>
        <begin position="334"/>
        <end position="356"/>
    </location>
</feature>
<dbReference type="PANTHER" id="PTHR10422:SF38">
    <property type="entry name" value="CYTOCHROME B SUBUNIT OF NITRIC OXIDE REDUCTASE"/>
    <property type="match status" value="1"/>
</dbReference>
<dbReference type="Gene3D" id="1.20.210.10">
    <property type="entry name" value="Cytochrome c oxidase-like, subunit I domain"/>
    <property type="match status" value="1"/>
</dbReference>
<keyword evidence="1" id="KW-1133">Transmembrane helix</keyword>
<dbReference type="EMBL" id="JBEPSH010000004">
    <property type="protein sequence ID" value="MET4577371.1"/>
    <property type="molecule type" value="Genomic_DNA"/>
</dbReference>
<dbReference type="InterPro" id="IPR036927">
    <property type="entry name" value="Cyt_c_oxase-like_su1_sf"/>
</dbReference>
<evidence type="ECO:0000259" key="2">
    <source>
        <dbReference type="Pfam" id="PF22085"/>
    </source>
</evidence>
<reference evidence="3 4" key="1">
    <citation type="submission" date="2024-06" db="EMBL/GenBank/DDBJ databases">
        <title>Sorghum-associated microbial communities from plants grown in Nebraska, USA.</title>
        <authorList>
            <person name="Schachtman D."/>
        </authorList>
    </citation>
    <scope>NUCLEOTIDE SEQUENCE [LARGE SCALE GENOMIC DNA]</scope>
    <source>
        <strain evidence="3 4">2709</strain>
    </source>
</reference>
<feature type="transmembrane region" description="Helical" evidence="1">
    <location>
        <begin position="368"/>
        <end position="388"/>
    </location>
</feature>
<feature type="transmembrane region" description="Helical" evidence="1">
    <location>
        <begin position="548"/>
        <end position="567"/>
    </location>
</feature>
<feature type="domain" description="Nitric oxide reductase subunit B cytochrome c-like" evidence="2">
    <location>
        <begin position="37"/>
        <end position="216"/>
    </location>
</feature>
<evidence type="ECO:0000256" key="1">
    <source>
        <dbReference type="SAM" id="Phobius"/>
    </source>
</evidence>
<dbReference type="SUPFAM" id="SSF81442">
    <property type="entry name" value="Cytochrome c oxidase subunit I-like"/>
    <property type="match status" value="1"/>
</dbReference>
<dbReference type="InterPro" id="IPR054309">
    <property type="entry name" value="NorB_cytochrome_c-like"/>
</dbReference>
<name>A0ABV2Q8K7_9BURK</name>
<feature type="transmembrane region" description="Helical" evidence="1">
    <location>
        <begin position="446"/>
        <end position="468"/>
    </location>
</feature>
<feature type="transmembrane region" description="Helical" evidence="1">
    <location>
        <begin position="229"/>
        <end position="250"/>
    </location>
</feature>
<accession>A0ABV2Q8K7</accession>
<organism evidence="3 4">
    <name type="scientific">Ottowia thiooxydans</name>
    <dbReference type="NCBI Taxonomy" id="219182"/>
    <lineage>
        <taxon>Bacteria</taxon>
        <taxon>Pseudomonadati</taxon>
        <taxon>Pseudomonadota</taxon>
        <taxon>Betaproteobacteria</taxon>
        <taxon>Burkholderiales</taxon>
        <taxon>Comamonadaceae</taxon>
        <taxon>Ottowia</taxon>
    </lineage>
</organism>
<comment type="caution">
    <text evidence="3">The sequence shown here is derived from an EMBL/GenBank/DDBJ whole genome shotgun (WGS) entry which is preliminary data.</text>
</comment>
<feature type="transmembrane region" description="Helical" evidence="1">
    <location>
        <begin position="631"/>
        <end position="654"/>
    </location>
</feature>
<protein>
    <submittedName>
        <fullName evidence="3">Nitric oxide reductase subunit B</fullName>
        <ecNumber evidence="3">1.7.2.5</ecNumber>
    </submittedName>
</protein>
<dbReference type="GO" id="GO:0016966">
    <property type="term" value="F:nitric oxide reductase activity"/>
    <property type="evidence" value="ECO:0007669"/>
    <property type="project" value="UniProtKB-EC"/>
</dbReference>
<feature type="transmembrane region" description="Helical" evidence="1">
    <location>
        <begin position="516"/>
        <end position="536"/>
    </location>
</feature>
<keyword evidence="1" id="KW-0812">Transmembrane</keyword>
<dbReference type="PANTHER" id="PTHR10422">
    <property type="entry name" value="CYTOCHROME C OXIDASE SUBUNIT 1"/>
    <property type="match status" value="1"/>
</dbReference>
<keyword evidence="3" id="KW-0560">Oxidoreductase</keyword>
<gene>
    <name evidence="3" type="ORF">ABIE13_002482</name>
</gene>
<keyword evidence="4" id="KW-1185">Reference proteome</keyword>
<keyword evidence="1" id="KW-0472">Membrane</keyword>
<dbReference type="Pfam" id="PF22085">
    <property type="entry name" value="NorB_cytochrome_c-like"/>
    <property type="match status" value="1"/>
</dbReference>
<evidence type="ECO:0000313" key="3">
    <source>
        <dbReference type="EMBL" id="MET4577371.1"/>
    </source>
</evidence>
<dbReference type="RefSeq" id="WP_354443678.1">
    <property type="nucleotide sequence ID" value="NZ_JBEPSH010000004.1"/>
</dbReference>
<feature type="transmembrane region" description="Helical" evidence="1">
    <location>
        <begin position="480"/>
        <end position="504"/>
    </location>
</feature>
<feature type="transmembrane region" description="Helical" evidence="1">
    <location>
        <begin position="588"/>
        <end position="611"/>
    </location>
</feature>
<evidence type="ECO:0000313" key="4">
    <source>
        <dbReference type="Proteomes" id="UP001549320"/>
    </source>
</evidence>
<dbReference type="InterPro" id="IPR000883">
    <property type="entry name" value="Cyt_C_Oxase_1"/>
</dbReference>